<keyword evidence="4" id="KW-1185">Reference proteome</keyword>
<reference evidence="2" key="1">
    <citation type="submission" date="2019-12" db="EMBL/GenBank/DDBJ databases">
        <title>Genome sequencing and annotation of Brassica cretica.</title>
        <authorList>
            <person name="Studholme D.J."/>
            <person name="Sarris P.F."/>
        </authorList>
    </citation>
    <scope>NUCLEOTIDE SEQUENCE</scope>
    <source>
        <strain evidence="2">PFS-102/07</strain>
        <tissue evidence="2">Leaf</tissue>
    </source>
</reference>
<feature type="region of interest" description="Disordered" evidence="1">
    <location>
        <begin position="1"/>
        <end position="20"/>
    </location>
</feature>
<evidence type="ECO:0000313" key="4">
    <source>
        <dbReference type="Proteomes" id="UP000266723"/>
    </source>
</evidence>
<comment type="caution">
    <text evidence="2">The sequence shown here is derived from an EMBL/GenBank/DDBJ whole genome shotgun (WGS) entry which is preliminary data.</text>
</comment>
<organism evidence="2">
    <name type="scientific">Brassica cretica</name>
    <name type="common">Mustard</name>
    <dbReference type="NCBI Taxonomy" id="69181"/>
    <lineage>
        <taxon>Eukaryota</taxon>
        <taxon>Viridiplantae</taxon>
        <taxon>Streptophyta</taxon>
        <taxon>Embryophyta</taxon>
        <taxon>Tracheophyta</taxon>
        <taxon>Spermatophyta</taxon>
        <taxon>Magnoliopsida</taxon>
        <taxon>eudicotyledons</taxon>
        <taxon>Gunneridae</taxon>
        <taxon>Pentapetalae</taxon>
        <taxon>rosids</taxon>
        <taxon>malvids</taxon>
        <taxon>Brassicales</taxon>
        <taxon>Brassicaceae</taxon>
        <taxon>Brassiceae</taxon>
        <taxon>Brassica</taxon>
    </lineage>
</organism>
<dbReference type="AlphaFoldDB" id="A0A3N6RMG6"/>
<evidence type="ECO:0000256" key="1">
    <source>
        <dbReference type="SAM" id="MobiDB-lite"/>
    </source>
</evidence>
<dbReference type="EMBL" id="QGKV02000832">
    <property type="protein sequence ID" value="KAF3547722.1"/>
    <property type="molecule type" value="Genomic_DNA"/>
</dbReference>
<name>A0A3N6RMG6_BRACR</name>
<protein>
    <submittedName>
        <fullName evidence="2">Uncharacterized protein</fullName>
    </submittedName>
</protein>
<reference evidence="3" key="2">
    <citation type="submission" date="2019-12" db="EMBL/GenBank/DDBJ databases">
        <authorList>
            <person name="Studholme D.J."/>
            <person name="Sarris P."/>
        </authorList>
    </citation>
    <scope>NUCLEOTIDE SEQUENCE</scope>
    <source>
        <strain evidence="3">PFS-1207/04</strain>
        <tissue evidence="3">Leaf</tissue>
    </source>
</reference>
<dbReference type="Proteomes" id="UP000266723">
    <property type="component" value="Unassembled WGS sequence"/>
</dbReference>
<gene>
    <name evidence="3" type="ORF">DY000_02006548</name>
    <name evidence="2" type="ORF">F2Q70_00011336</name>
</gene>
<dbReference type="OrthoDB" id="1739513at2759"/>
<dbReference type="EMBL" id="QGKY02000089">
    <property type="protein sequence ID" value="KAF2611058.1"/>
    <property type="molecule type" value="Genomic_DNA"/>
</dbReference>
<reference evidence="3 4" key="3">
    <citation type="journal article" date="2020" name="BMC Genomics">
        <title>Intraspecific diversification of the crop wild relative Brassica cretica Lam. using demographic model selection.</title>
        <authorList>
            <person name="Kioukis A."/>
            <person name="Michalopoulou V.A."/>
            <person name="Briers L."/>
            <person name="Pirintsos S."/>
            <person name="Studholme D.J."/>
            <person name="Pavlidis P."/>
            <person name="Sarris P.F."/>
        </authorList>
    </citation>
    <scope>NUCLEOTIDE SEQUENCE [LARGE SCALE GENOMIC DNA]</scope>
    <source>
        <strain evidence="4">cv. PFS-1207/04</strain>
        <strain evidence="3">PFS-1207/04</strain>
    </source>
</reference>
<evidence type="ECO:0000313" key="2">
    <source>
        <dbReference type="EMBL" id="KAF2611058.1"/>
    </source>
</evidence>
<feature type="compositionally biased region" description="Polar residues" evidence="1">
    <location>
        <begin position="1"/>
        <end position="19"/>
    </location>
</feature>
<sequence length="107" mass="11725">MPSSTRRNKETQLLFSSGPASLERSIRKEVCSSSIDNNTCSSLDFRQPPSIQALVLSTDARSPLSTEDTHLPSTDIFHPTSIDTSVRTSINTEPQDMVATLILVCDE</sequence>
<proteinExistence type="predicted"/>
<evidence type="ECO:0000313" key="3">
    <source>
        <dbReference type="EMBL" id="KAF3547722.1"/>
    </source>
</evidence>
<accession>A0A3N6RMG6</accession>